<dbReference type="PANTHER" id="PTHR48022:SF38">
    <property type="entry name" value="MAJOR FACILITATOR SUPERFAMILY (MFS) PROFILE DOMAIN-CONTAINING PROTEIN-RELATED"/>
    <property type="match status" value="1"/>
</dbReference>
<feature type="transmembrane region" description="Helical" evidence="9">
    <location>
        <begin position="447"/>
        <end position="468"/>
    </location>
</feature>
<name>A0A177F0R3_9EURO</name>
<dbReference type="InterPro" id="IPR005828">
    <property type="entry name" value="MFS_sugar_transport-like"/>
</dbReference>
<keyword evidence="6 9" id="KW-0472">Membrane</keyword>
<feature type="transmembrane region" description="Helical" evidence="9">
    <location>
        <begin position="98"/>
        <end position="116"/>
    </location>
</feature>
<comment type="similarity">
    <text evidence="2 7">Belongs to the major facilitator superfamily. Sugar transporter (TC 2.A.1.1) family.</text>
</comment>
<dbReference type="Pfam" id="PF00083">
    <property type="entry name" value="Sugar_tr"/>
    <property type="match status" value="1"/>
</dbReference>
<evidence type="ECO:0000256" key="4">
    <source>
        <dbReference type="ARBA" id="ARBA00022692"/>
    </source>
</evidence>
<protein>
    <recommendedName>
        <fullName evidence="10">Major facilitator superfamily (MFS) profile domain-containing protein</fullName>
    </recommendedName>
</protein>
<evidence type="ECO:0000313" key="11">
    <source>
        <dbReference type="EMBL" id="OAG37865.1"/>
    </source>
</evidence>
<evidence type="ECO:0000256" key="5">
    <source>
        <dbReference type="ARBA" id="ARBA00022989"/>
    </source>
</evidence>
<dbReference type="SUPFAM" id="SSF103473">
    <property type="entry name" value="MFS general substrate transporter"/>
    <property type="match status" value="1"/>
</dbReference>
<evidence type="ECO:0000256" key="9">
    <source>
        <dbReference type="SAM" id="Phobius"/>
    </source>
</evidence>
<feature type="transmembrane region" description="Helical" evidence="9">
    <location>
        <begin position="413"/>
        <end position="435"/>
    </location>
</feature>
<dbReference type="GO" id="GO:0005351">
    <property type="term" value="F:carbohydrate:proton symporter activity"/>
    <property type="evidence" value="ECO:0007669"/>
    <property type="project" value="TreeGrafter"/>
</dbReference>
<dbReference type="InterPro" id="IPR020846">
    <property type="entry name" value="MFS_dom"/>
</dbReference>
<evidence type="ECO:0000259" key="10">
    <source>
        <dbReference type="PROSITE" id="PS50850"/>
    </source>
</evidence>
<keyword evidence="3 7" id="KW-0813">Transport</keyword>
<comment type="subcellular location">
    <subcellularLocation>
        <location evidence="1">Membrane</location>
        <topology evidence="1">Multi-pass membrane protein</topology>
    </subcellularLocation>
</comment>
<dbReference type="AlphaFoldDB" id="A0A177F0R3"/>
<evidence type="ECO:0000256" key="2">
    <source>
        <dbReference type="ARBA" id="ARBA00010992"/>
    </source>
</evidence>
<dbReference type="GeneID" id="34603123"/>
<evidence type="ECO:0000256" key="6">
    <source>
        <dbReference type="ARBA" id="ARBA00023136"/>
    </source>
</evidence>
<dbReference type="OrthoDB" id="6612291at2759"/>
<feature type="transmembrane region" description="Helical" evidence="9">
    <location>
        <begin position="154"/>
        <end position="175"/>
    </location>
</feature>
<keyword evidence="5 9" id="KW-1133">Transmembrane helix</keyword>
<dbReference type="EMBL" id="LVKK01000065">
    <property type="protein sequence ID" value="OAG37865.1"/>
    <property type="molecule type" value="Genomic_DNA"/>
</dbReference>
<accession>A0A177F0R3</accession>
<dbReference type="PRINTS" id="PR00171">
    <property type="entry name" value="SUGRTRNSPORT"/>
</dbReference>
<feature type="domain" description="Major facilitator superfamily (MFS) profile" evidence="10">
    <location>
        <begin position="23"/>
        <end position="472"/>
    </location>
</feature>
<feature type="transmembrane region" description="Helical" evidence="9">
    <location>
        <begin position="348"/>
        <end position="371"/>
    </location>
</feature>
<evidence type="ECO:0000256" key="7">
    <source>
        <dbReference type="RuleBase" id="RU003346"/>
    </source>
</evidence>
<sequence>MTTGISTKTRLIPRPRNAYVPLIALFVAFGSLSYGYASSVFGALLGVPSWYDYMGLDIQGSYTNAIIGTVNGVYSAGGALGCGFNIWSSEYYGRKRGLQIGSLIATTGAIISTASVNVPMFVVSRFIMGFGIGELVTLVPLYQAEIAPADSRGFMVGMHGVLIGTAYCLSCFVTYGCSFAKYGQFQWRFPLGVQIAPTAILFLGSFALPYSPRWLMSQGQDDKAWDTLRRLHASKSDTHDTYAHAEFRQIREQINFERRHNVVGPWGQARLTFRTKSLMRRLGLGFLVQFGNMCTGSLVISNYSARIFASLGLKDHMPLLMLSLMNLLCIFGNLSCSILVDRVGRRRYMLIGIVGLIVCLAGEAAMTARFVETGSTNKVGLGFGVFFIFLFVLFYSGFCDATMYIIPSEIFPMVVRSFGISFSVMGQFLATVILLEVAPTAFSNIGYKFYIVLIALSVVYWLLVYFYLPETKGKTLEDMGILFGDEVNLSFEEAVLEEEAAEAADAEKEKGMARAETHENLAVTKDGKN</sequence>
<dbReference type="InterPro" id="IPR036259">
    <property type="entry name" value="MFS_trans_sf"/>
</dbReference>
<dbReference type="GO" id="GO:0016020">
    <property type="term" value="C:membrane"/>
    <property type="evidence" value="ECO:0007669"/>
    <property type="project" value="UniProtKB-SubCell"/>
</dbReference>
<keyword evidence="4 9" id="KW-0812">Transmembrane</keyword>
<feature type="transmembrane region" description="Helical" evidence="9">
    <location>
        <begin position="20"/>
        <end position="45"/>
    </location>
</feature>
<feature type="region of interest" description="Disordered" evidence="8">
    <location>
        <begin position="504"/>
        <end position="529"/>
    </location>
</feature>
<dbReference type="RefSeq" id="XP_022509817.1">
    <property type="nucleotide sequence ID" value="XM_022657923.1"/>
</dbReference>
<reference evidence="11 12" key="1">
    <citation type="submission" date="2016-03" db="EMBL/GenBank/DDBJ databases">
        <title>Draft genome sequence of the Fonsecaea monophora CBS 269.37.</title>
        <authorList>
            <person name="Bombassaro A."/>
            <person name="Vinicius W.A."/>
            <person name="De Hoog S."/>
            <person name="Sun J."/>
            <person name="Souza E.M."/>
            <person name="Raittz R.T."/>
            <person name="Costa F."/>
            <person name="Leao A.C."/>
            <person name="Tadra-Sfeir M.Z."/>
            <person name="Baura V."/>
            <person name="Balsanelli E."/>
            <person name="Pedrosa F.O."/>
            <person name="Moreno L.F."/>
            <person name="Steffens M.B."/>
            <person name="Xi L."/>
            <person name="Bocca A.L."/>
            <person name="Felipe M.S."/>
            <person name="Teixeira M."/>
            <person name="Telles Filho F.Q."/>
            <person name="Azevedo C.M."/>
            <person name="Gomes R."/>
            <person name="Vicente V.A."/>
        </authorList>
    </citation>
    <scope>NUCLEOTIDE SEQUENCE [LARGE SCALE GENOMIC DNA]</scope>
    <source>
        <strain evidence="11 12">CBS 269.37</strain>
    </source>
</reference>
<evidence type="ECO:0000256" key="8">
    <source>
        <dbReference type="SAM" id="MobiDB-lite"/>
    </source>
</evidence>
<dbReference type="Proteomes" id="UP000077002">
    <property type="component" value="Unassembled WGS sequence"/>
</dbReference>
<feature type="compositionally biased region" description="Basic and acidic residues" evidence="8">
    <location>
        <begin position="505"/>
        <end position="529"/>
    </location>
</feature>
<dbReference type="NCBIfam" id="TIGR00879">
    <property type="entry name" value="SP"/>
    <property type="match status" value="1"/>
</dbReference>
<dbReference type="Gene3D" id="1.20.1250.20">
    <property type="entry name" value="MFS general substrate transporter like domains"/>
    <property type="match status" value="1"/>
</dbReference>
<evidence type="ECO:0000256" key="1">
    <source>
        <dbReference type="ARBA" id="ARBA00004141"/>
    </source>
</evidence>
<evidence type="ECO:0000256" key="3">
    <source>
        <dbReference type="ARBA" id="ARBA00022448"/>
    </source>
</evidence>
<feature type="transmembrane region" description="Helical" evidence="9">
    <location>
        <begin position="65"/>
        <end position="86"/>
    </location>
</feature>
<feature type="transmembrane region" description="Helical" evidence="9">
    <location>
        <begin position="282"/>
        <end position="305"/>
    </location>
</feature>
<organism evidence="11 12">
    <name type="scientific">Fonsecaea monophora</name>
    <dbReference type="NCBI Taxonomy" id="254056"/>
    <lineage>
        <taxon>Eukaryota</taxon>
        <taxon>Fungi</taxon>
        <taxon>Dikarya</taxon>
        <taxon>Ascomycota</taxon>
        <taxon>Pezizomycotina</taxon>
        <taxon>Eurotiomycetes</taxon>
        <taxon>Chaetothyriomycetidae</taxon>
        <taxon>Chaetothyriales</taxon>
        <taxon>Herpotrichiellaceae</taxon>
        <taxon>Fonsecaea</taxon>
    </lineage>
</organism>
<keyword evidence="12" id="KW-1185">Reference proteome</keyword>
<dbReference type="PANTHER" id="PTHR48022">
    <property type="entry name" value="PLASTIDIC GLUCOSE TRANSPORTER 4"/>
    <property type="match status" value="1"/>
</dbReference>
<gene>
    <name evidence="11" type="ORF">AYO21_07971</name>
</gene>
<dbReference type="PROSITE" id="PS50850">
    <property type="entry name" value="MFS"/>
    <property type="match status" value="1"/>
</dbReference>
<dbReference type="InterPro" id="IPR003663">
    <property type="entry name" value="Sugar/inositol_transpt"/>
</dbReference>
<dbReference type="InterPro" id="IPR005829">
    <property type="entry name" value="Sugar_transporter_CS"/>
</dbReference>
<evidence type="ECO:0000313" key="12">
    <source>
        <dbReference type="Proteomes" id="UP000077002"/>
    </source>
</evidence>
<dbReference type="PROSITE" id="PS00217">
    <property type="entry name" value="SUGAR_TRANSPORT_2"/>
    <property type="match status" value="1"/>
</dbReference>
<feature type="transmembrane region" description="Helical" evidence="9">
    <location>
        <begin position="383"/>
        <end position="406"/>
    </location>
</feature>
<dbReference type="InterPro" id="IPR050360">
    <property type="entry name" value="MFS_Sugar_Transporters"/>
</dbReference>
<proteinExistence type="inferred from homology"/>
<comment type="caution">
    <text evidence="11">The sequence shown here is derived from an EMBL/GenBank/DDBJ whole genome shotgun (WGS) entry which is preliminary data.</text>
</comment>
<feature type="transmembrane region" description="Helical" evidence="9">
    <location>
        <begin position="317"/>
        <end position="336"/>
    </location>
</feature>
<dbReference type="FunFam" id="1.20.1250.20:FF:000134">
    <property type="entry name" value="MFS sugar transporter protein"/>
    <property type="match status" value="1"/>
</dbReference>